<comment type="caution">
    <text evidence="3">The sequence shown here is derived from an EMBL/GenBank/DDBJ whole genome shotgun (WGS) entry which is preliminary data.</text>
</comment>
<protein>
    <recommendedName>
        <fullName evidence="2">DUF5683 domain-containing protein</fullName>
    </recommendedName>
</protein>
<dbReference type="Proteomes" id="UP000677244">
    <property type="component" value="Unassembled WGS sequence"/>
</dbReference>
<dbReference type="Pfam" id="PF18935">
    <property type="entry name" value="DUF5683"/>
    <property type="match status" value="1"/>
</dbReference>
<reference evidence="3 4" key="1">
    <citation type="submission" date="2021-03" db="EMBL/GenBank/DDBJ databases">
        <title>Assistant Professor.</title>
        <authorList>
            <person name="Huq M.A."/>
        </authorList>
    </citation>
    <scope>NUCLEOTIDE SEQUENCE [LARGE SCALE GENOMIC DNA]</scope>
    <source>
        <strain evidence="3 4">MAH-29</strain>
    </source>
</reference>
<feature type="domain" description="DUF5683" evidence="2">
    <location>
        <begin position="58"/>
        <end position="216"/>
    </location>
</feature>
<sequence>MKPILFFISIILSLPMLALSQQKDTLIVKDTTGKVVASSKVKKSGWMYKYDSTGKRIYSPKTAAIMSAILPGLGQTYNRKYWKVPIVWTAVGIPIYTYFDNRNWYHKIQYAITVLEAGQENPPPANYQDMLEQVDPKLQYFVVNNKESSLTNYRNEYRKNMDYSILFTLLFWGLNVVDATVDAHLKGFNVNDNLTMQIKPAILSPQSIGLSLVFKFADR</sequence>
<keyword evidence="1" id="KW-0732">Signal</keyword>
<dbReference type="InterPro" id="IPR043738">
    <property type="entry name" value="DUF5683"/>
</dbReference>
<feature type="chain" id="PRO_5047053377" description="DUF5683 domain-containing protein" evidence="1">
    <location>
        <begin position="19"/>
        <end position="219"/>
    </location>
</feature>
<dbReference type="EMBL" id="JAGHKO010000010">
    <property type="protein sequence ID" value="MBO9203448.1"/>
    <property type="molecule type" value="Genomic_DNA"/>
</dbReference>
<evidence type="ECO:0000259" key="2">
    <source>
        <dbReference type="Pfam" id="PF18935"/>
    </source>
</evidence>
<name>A0ABS3YZX8_9BACT</name>
<proteinExistence type="predicted"/>
<feature type="signal peptide" evidence="1">
    <location>
        <begin position="1"/>
        <end position="18"/>
    </location>
</feature>
<keyword evidence="4" id="KW-1185">Reference proteome</keyword>
<evidence type="ECO:0000256" key="1">
    <source>
        <dbReference type="SAM" id="SignalP"/>
    </source>
</evidence>
<evidence type="ECO:0000313" key="4">
    <source>
        <dbReference type="Proteomes" id="UP000677244"/>
    </source>
</evidence>
<gene>
    <name evidence="3" type="ORF">J7I42_24400</name>
</gene>
<evidence type="ECO:0000313" key="3">
    <source>
        <dbReference type="EMBL" id="MBO9203448.1"/>
    </source>
</evidence>
<accession>A0ABS3YZX8</accession>
<dbReference type="RefSeq" id="WP_209141501.1">
    <property type="nucleotide sequence ID" value="NZ_JAGHKO010000010.1"/>
</dbReference>
<organism evidence="3 4">
    <name type="scientific">Niastella soli</name>
    <dbReference type="NCBI Taxonomy" id="2821487"/>
    <lineage>
        <taxon>Bacteria</taxon>
        <taxon>Pseudomonadati</taxon>
        <taxon>Bacteroidota</taxon>
        <taxon>Chitinophagia</taxon>
        <taxon>Chitinophagales</taxon>
        <taxon>Chitinophagaceae</taxon>
        <taxon>Niastella</taxon>
    </lineage>
</organism>